<dbReference type="EMBL" id="JAUFPT010000010">
    <property type="protein sequence ID" value="MDN3569907.1"/>
    <property type="molecule type" value="Genomic_DNA"/>
</dbReference>
<feature type="region of interest" description="Disordered" evidence="1">
    <location>
        <begin position="77"/>
        <end position="159"/>
    </location>
</feature>
<organism evidence="2 3">
    <name type="scientific">Methylobacterium longum</name>
    <dbReference type="NCBI Taxonomy" id="767694"/>
    <lineage>
        <taxon>Bacteria</taxon>
        <taxon>Pseudomonadati</taxon>
        <taxon>Pseudomonadota</taxon>
        <taxon>Alphaproteobacteria</taxon>
        <taxon>Hyphomicrobiales</taxon>
        <taxon>Methylobacteriaceae</taxon>
        <taxon>Methylobacterium</taxon>
    </lineage>
</organism>
<evidence type="ECO:0008006" key="4">
    <source>
        <dbReference type="Google" id="ProtNLM"/>
    </source>
</evidence>
<name>A0ABT8AJL5_9HYPH</name>
<comment type="caution">
    <text evidence="2">The sequence shown here is derived from an EMBL/GenBank/DDBJ whole genome shotgun (WGS) entry which is preliminary data.</text>
</comment>
<evidence type="ECO:0000256" key="1">
    <source>
        <dbReference type="SAM" id="MobiDB-lite"/>
    </source>
</evidence>
<dbReference type="RefSeq" id="WP_238292622.1">
    <property type="nucleotide sequence ID" value="NZ_BPQS01000057.1"/>
</dbReference>
<gene>
    <name evidence="2" type="ORF">QWZ18_04600</name>
</gene>
<evidence type="ECO:0000313" key="2">
    <source>
        <dbReference type="EMBL" id="MDN3569907.1"/>
    </source>
</evidence>
<reference evidence="3" key="1">
    <citation type="journal article" date="2019" name="Int. J. Syst. Evol. Microbiol.">
        <title>The Global Catalogue of Microorganisms (GCM) 10K type strain sequencing project: providing services to taxonomists for standard genome sequencing and annotation.</title>
        <authorList>
            <consortium name="The Broad Institute Genomics Platform"/>
            <consortium name="The Broad Institute Genome Sequencing Center for Infectious Disease"/>
            <person name="Wu L."/>
            <person name="Ma J."/>
        </authorList>
    </citation>
    <scope>NUCLEOTIDE SEQUENCE [LARGE SCALE GENOMIC DNA]</scope>
    <source>
        <strain evidence="3">CECT 7806</strain>
    </source>
</reference>
<dbReference type="Proteomes" id="UP001244297">
    <property type="component" value="Unassembled WGS sequence"/>
</dbReference>
<feature type="compositionally biased region" description="Basic residues" evidence="1">
    <location>
        <begin position="147"/>
        <end position="159"/>
    </location>
</feature>
<sequence>MPHLLRAVADALERGGLVQFTLPKAREHGAGFEAGTRLKAWLLLTILRNGVLARERLAPVLGEAGDMTAEEFPYRAVPADIGDPAPSTAAVRGASALARPSAHPPSGTPPDRPWPFSTRRAPRGTRRPEIRASILIRSERDETPRPSSRRRSRSRRPGR</sequence>
<protein>
    <recommendedName>
        <fullName evidence="4">Transposase</fullName>
    </recommendedName>
</protein>
<evidence type="ECO:0000313" key="3">
    <source>
        <dbReference type="Proteomes" id="UP001244297"/>
    </source>
</evidence>
<keyword evidence="3" id="KW-1185">Reference proteome</keyword>
<proteinExistence type="predicted"/>
<accession>A0ABT8AJL5</accession>
<feature type="compositionally biased region" description="Pro residues" evidence="1">
    <location>
        <begin position="102"/>
        <end position="113"/>
    </location>
</feature>